<sequence>MNRLKYIFCLIILGSVLIALNAAVSIDFFKPEPYQLTYPNYFGNRYLIPNDNPTTVEGVSLGRMLFYEKALSAGNKISCGSCHRQELAFTDGKDFSQGANGTPQPRNTMALVNLLWTRNLFWDGRAKLLEVQVKEPLSNIHEMNQPIATSIRKLEALGIYSEKFGRAFGDTKITEDRIAKALAQFERTLISADSKYDRYLQGKYQPTASEVNGIALFYGRPNAQGNIRSAACSHCHGGPQTYSELYMNNGLDSVYKDPGREAITGQDYDKGRFRTVTLRNIALTAPYMHDARFKTLEEVVDHYSDHLVKSKYLSPFLQNLSGGTANNQMNLTINEKKDLIAFLHMLTDSTFIQDRRFSDPFEKGSNYKKVNFN</sequence>
<dbReference type="Pfam" id="PF03150">
    <property type="entry name" value="CCP_MauG"/>
    <property type="match status" value="1"/>
</dbReference>
<evidence type="ECO:0000256" key="2">
    <source>
        <dbReference type="ARBA" id="ARBA00004856"/>
    </source>
</evidence>
<keyword evidence="10 14" id="KW-0408">Iron</keyword>
<keyword evidence="7" id="KW-0574">Periplasm</keyword>
<evidence type="ECO:0000256" key="9">
    <source>
        <dbReference type="ARBA" id="ARBA00023002"/>
    </source>
</evidence>
<evidence type="ECO:0000256" key="3">
    <source>
        <dbReference type="ARBA" id="ARBA00022448"/>
    </source>
</evidence>
<dbReference type="AlphaFoldDB" id="A0A420BKM2"/>
<evidence type="ECO:0000313" key="17">
    <source>
        <dbReference type="Proteomes" id="UP000286246"/>
    </source>
</evidence>
<comment type="caution">
    <text evidence="16">The sequence shown here is derived from an EMBL/GenBank/DDBJ whole genome shotgun (WGS) entry which is preliminary data.</text>
</comment>
<feature type="binding site" description="covalent" evidence="13">
    <location>
        <position position="235"/>
    </location>
    <ligand>
        <name>heme c</name>
        <dbReference type="ChEBI" id="CHEBI:61717"/>
        <label>2</label>
    </ligand>
</feature>
<evidence type="ECO:0000259" key="15">
    <source>
        <dbReference type="PROSITE" id="PS51007"/>
    </source>
</evidence>
<feature type="binding site" description="axial binding residue" evidence="14">
    <location>
        <position position="83"/>
    </location>
    <ligand>
        <name>heme c</name>
        <dbReference type="ChEBI" id="CHEBI:61717"/>
        <label>1</label>
    </ligand>
    <ligandPart>
        <name>Fe</name>
        <dbReference type="ChEBI" id="CHEBI:18248"/>
    </ligandPart>
</feature>
<dbReference type="GO" id="GO:0009055">
    <property type="term" value="F:electron transfer activity"/>
    <property type="evidence" value="ECO:0007669"/>
    <property type="project" value="InterPro"/>
</dbReference>
<keyword evidence="5 14" id="KW-0479">Metal-binding</keyword>
<comment type="PTM">
    <text evidence="13">Binds 2 heme groups per subunit.</text>
</comment>
<dbReference type="InterPro" id="IPR009056">
    <property type="entry name" value="Cyt_c-like_dom"/>
</dbReference>
<evidence type="ECO:0000256" key="11">
    <source>
        <dbReference type="ARBA" id="ARBA00058991"/>
    </source>
</evidence>
<feature type="binding site" description="covalent" evidence="13">
    <location>
        <position position="232"/>
    </location>
    <ligand>
        <name>heme c</name>
        <dbReference type="ChEBI" id="CHEBI:61717"/>
        <label>2</label>
    </ligand>
</feature>
<feature type="binding site" description="axial binding residue" evidence="14">
    <location>
        <position position="236"/>
    </location>
    <ligand>
        <name>heme c</name>
        <dbReference type="ChEBI" id="CHEBI:61717"/>
        <label>2</label>
    </ligand>
    <ligandPart>
        <name>Fe</name>
        <dbReference type="ChEBI" id="CHEBI:18248"/>
    </ligandPart>
</feature>
<proteinExistence type="predicted"/>
<dbReference type="Proteomes" id="UP000286246">
    <property type="component" value="Unassembled WGS sequence"/>
</dbReference>
<reference evidence="16 17" key="1">
    <citation type="submission" date="2018-09" db="EMBL/GenBank/DDBJ databases">
        <title>Genomic Encyclopedia of Type Strains, Phase III (KMG-III): the genomes of soil and plant-associated and newly described type strains.</title>
        <authorList>
            <person name="Whitman W."/>
        </authorList>
    </citation>
    <scope>NUCLEOTIDE SEQUENCE [LARGE SCALE GENOMIC DNA]</scope>
    <source>
        <strain evidence="16 17">CECT 7938</strain>
    </source>
</reference>
<evidence type="ECO:0000256" key="6">
    <source>
        <dbReference type="ARBA" id="ARBA00022729"/>
    </source>
</evidence>
<keyword evidence="6" id="KW-0732">Signal</keyword>
<dbReference type="GO" id="GO:0046872">
    <property type="term" value="F:metal ion binding"/>
    <property type="evidence" value="ECO:0007669"/>
    <property type="project" value="UniProtKB-KW"/>
</dbReference>
<dbReference type="OrthoDB" id="9805202at2"/>
<dbReference type="PIRSF" id="PIRSF000294">
    <property type="entry name" value="Cytochrome-c_peroxidase"/>
    <property type="match status" value="1"/>
</dbReference>
<keyword evidence="8" id="KW-0249">Electron transport</keyword>
<evidence type="ECO:0000256" key="13">
    <source>
        <dbReference type="PIRSR" id="PIRSR000294-1"/>
    </source>
</evidence>
<dbReference type="InterPro" id="IPR051395">
    <property type="entry name" value="Cytochrome_c_Peroxidase/MauG"/>
</dbReference>
<dbReference type="GO" id="GO:0042597">
    <property type="term" value="C:periplasmic space"/>
    <property type="evidence" value="ECO:0007669"/>
    <property type="project" value="UniProtKB-SubCell"/>
</dbReference>
<dbReference type="FunFam" id="1.10.760.10:FF:000019">
    <property type="entry name" value="Di-heme cytochrome C peroxidase"/>
    <property type="match status" value="1"/>
</dbReference>
<dbReference type="Gene3D" id="1.10.760.10">
    <property type="entry name" value="Cytochrome c-like domain"/>
    <property type="match status" value="2"/>
</dbReference>
<dbReference type="InterPro" id="IPR036909">
    <property type="entry name" value="Cyt_c-like_dom_sf"/>
</dbReference>
<comment type="subcellular location">
    <subcellularLocation>
        <location evidence="1">Periplasm</location>
    </subcellularLocation>
</comment>
<comment type="pathway">
    <text evidence="2">One-carbon metabolism; methylamine degradation.</text>
</comment>
<dbReference type="InterPro" id="IPR004852">
    <property type="entry name" value="Di-haem_cyt_c_peroxidsae"/>
</dbReference>
<dbReference type="PANTHER" id="PTHR30600:SF10">
    <property type="entry name" value="BLL6722 PROTEIN"/>
    <property type="match status" value="1"/>
</dbReference>
<protein>
    <recommendedName>
        <fullName evidence="12">Methylamine utilization protein MauG</fullName>
    </recommendedName>
</protein>
<dbReference type="GO" id="GO:0004130">
    <property type="term" value="F:cytochrome-c peroxidase activity"/>
    <property type="evidence" value="ECO:0007669"/>
    <property type="project" value="TreeGrafter"/>
</dbReference>
<evidence type="ECO:0000256" key="5">
    <source>
        <dbReference type="ARBA" id="ARBA00022723"/>
    </source>
</evidence>
<dbReference type="InterPro" id="IPR026259">
    <property type="entry name" value="MauG/Cytc_peroxidase"/>
</dbReference>
<evidence type="ECO:0000256" key="8">
    <source>
        <dbReference type="ARBA" id="ARBA00022982"/>
    </source>
</evidence>
<feature type="domain" description="Cytochrome c" evidence="15">
    <location>
        <begin position="208"/>
        <end position="347"/>
    </location>
</feature>
<evidence type="ECO:0000313" key="16">
    <source>
        <dbReference type="EMBL" id="RKE57227.1"/>
    </source>
</evidence>
<comment type="cofactor">
    <cofactor evidence="13">
        <name>heme</name>
        <dbReference type="ChEBI" id="CHEBI:30413"/>
    </cofactor>
    <text evidence="13">Binds 2 heme groups.</text>
</comment>
<gene>
    <name evidence="16" type="ORF">DFQ12_2106</name>
</gene>
<name>A0A420BKM2_SPHD1</name>
<keyword evidence="4 13" id="KW-0349">Heme</keyword>
<dbReference type="PROSITE" id="PS51007">
    <property type="entry name" value="CYTC"/>
    <property type="match status" value="1"/>
</dbReference>
<dbReference type="EMBL" id="RAPY01000001">
    <property type="protein sequence ID" value="RKE57227.1"/>
    <property type="molecule type" value="Genomic_DNA"/>
</dbReference>
<feature type="binding site" description="covalent" evidence="13">
    <location>
        <position position="82"/>
    </location>
    <ligand>
        <name>heme c</name>
        <dbReference type="ChEBI" id="CHEBI:61717"/>
        <label>1</label>
    </ligand>
</feature>
<evidence type="ECO:0000256" key="7">
    <source>
        <dbReference type="ARBA" id="ARBA00022764"/>
    </source>
</evidence>
<keyword evidence="16" id="KW-0575">Peroxidase</keyword>
<organism evidence="16 17">
    <name type="scientific">Sphingobacterium detergens</name>
    <dbReference type="NCBI Taxonomy" id="1145106"/>
    <lineage>
        <taxon>Bacteria</taxon>
        <taxon>Pseudomonadati</taxon>
        <taxon>Bacteroidota</taxon>
        <taxon>Sphingobacteriia</taxon>
        <taxon>Sphingobacteriales</taxon>
        <taxon>Sphingobacteriaceae</taxon>
        <taxon>Sphingobacterium</taxon>
    </lineage>
</organism>
<keyword evidence="17" id="KW-1185">Reference proteome</keyword>
<evidence type="ECO:0000256" key="14">
    <source>
        <dbReference type="PIRSR" id="PIRSR000294-2"/>
    </source>
</evidence>
<accession>A0A420BKM2</accession>
<evidence type="ECO:0000256" key="12">
    <source>
        <dbReference type="ARBA" id="ARBA00073576"/>
    </source>
</evidence>
<evidence type="ECO:0000256" key="10">
    <source>
        <dbReference type="ARBA" id="ARBA00023004"/>
    </source>
</evidence>
<keyword evidence="9" id="KW-0560">Oxidoreductase</keyword>
<evidence type="ECO:0000256" key="1">
    <source>
        <dbReference type="ARBA" id="ARBA00004418"/>
    </source>
</evidence>
<dbReference type="SUPFAM" id="SSF46626">
    <property type="entry name" value="Cytochrome c"/>
    <property type="match status" value="2"/>
</dbReference>
<evidence type="ECO:0000256" key="4">
    <source>
        <dbReference type="ARBA" id="ARBA00022617"/>
    </source>
</evidence>
<comment type="function">
    <text evidence="11">Involved in methylamine metabolism. Essential for the maturation of the beta subunit of MADH, presumably via a step in the biosynthesis of tryptophan tryptophylquinone (TTQ), the cofactor of MADH.</text>
</comment>
<keyword evidence="3" id="KW-0813">Transport</keyword>
<dbReference type="PANTHER" id="PTHR30600">
    <property type="entry name" value="CYTOCHROME C PEROXIDASE-RELATED"/>
    <property type="match status" value="1"/>
</dbReference>
<dbReference type="GO" id="GO:0020037">
    <property type="term" value="F:heme binding"/>
    <property type="evidence" value="ECO:0007669"/>
    <property type="project" value="InterPro"/>
</dbReference>
<dbReference type="RefSeq" id="WP_120258802.1">
    <property type="nucleotide sequence ID" value="NZ_RAPY01000001.1"/>
</dbReference>
<feature type="binding site" description="covalent" evidence="13">
    <location>
        <position position="79"/>
    </location>
    <ligand>
        <name>heme c</name>
        <dbReference type="ChEBI" id="CHEBI:61717"/>
        <label>1</label>
    </ligand>
</feature>